<protein>
    <submittedName>
        <fullName evidence="1">Uncharacterized protein</fullName>
    </submittedName>
</protein>
<organism evidence="1">
    <name type="scientific">Arundo donax</name>
    <name type="common">Giant reed</name>
    <name type="synonym">Donax arundinaceus</name>
    <dbReference type="NCBI Taxonomy" id="35708"/>
    <lineage>
        <taxon>Eukaryota</taxon>
        <taxon>Viridiplantae</taxon>
        <taxon>Streptophyta</taxon>
        <taxon>Embryophyta</taxon>
        <taxon>Tracheophyta</taxon>
        <taxon>Spermatophyta</taxon>
        <taxon>Magnoliopsida</taxon>
        <taxon>Liliopsida</taxon>
        <taxon>Poales</taxon>
        <taxon>Poaceae</taxon>
        <taxon>PACMAD clade</taxon>
        <taxon>Arundinoideae</taxon>
        <taxon>Arundineae</taxon>
        <taxon>Arundo</taxon>
    </lineage>
</organism>
<dbReference type="EMBL" id="GBRH01241122">
    <property type="protein sequence ID" value="JAD56773.1"/>
    <property type="molecule type" value="Transcribed_RNA"/>
</dbReference>
<accession>A0A0A9B3Q2</accession>
<proteinExistence type="predicted"/>
<name>A0A0A9B3Q2_ARUDO</name>
<reference evidence="1" key="1">
    <citation type="submission" date="2014-09" db="EMBL/GenBank/DDBJ databases">
        <authorList>
            <person name="Magalhaes I.L.F."/>
            <person name="Oliveira U."/>
            <person name="Santos F.R."/>
            <person name="Vidigal T.H.D.A."/>
            <person name="Brescovit A.D."/>
            <person name="Santos A.J."/>
        </authorList>
    </citation>
    <scope>NUCLEOTIDE SEQUENCE</scope>
    <source>
        <tissue evidence="1">Shoot tissue taken approximately 20 cm above the soil surface</tissue>
    </source>
</reference>
<reference evidence="1" key="2">
    <citation type="journal article" date="2015" name="Data Brief">
        <title>Shoot transcriptome of the giant reed, Arundo donax.</title>
        <authorList>
            <person name="Barrero R.A."/>
            <person name="Guerrero F.D."/>
            <person name="Moolhuijzen P."/>
            <person name="Goolsby J.A."/>
            <person name="Tidwell J."/>
            <person name="Bellgard S.E."/>
            <person name="Bellgard M.I."/>
        </authorList>
    </citation>
    <scope>NUCLEOTIDE SEQUENCE</scope>
    <source>
        <tissue evidence="1">Shoot tissue taken approximately 20 cm above the soil surface</tissue>
    </source>
</reference>
<sequence length="18" mass="2095">MSLLLDLLSHIGFYFLLV</sequence>
<dbReference type="AlphaFoldDB" id="A0A0A9B3Q2"/>
<evidence type="ECO:0000313" key="1">
    <source>
        <dbReference type="EMBL" id="JAD56773.1"/>
    </source>
</evidence>